<dbReference type="EMBL" id="JAPEVB010000004">
    <property type="protein sequence ID" value="KAJ4389918.1"/>
    <property type="molecule type" value="Genomic_DNA"/>
</dbReference>
<sequence>MSPKEDTKSQPSEKDRLRAHQSQQPQHPSNSDRDHPPGPSSVSLDSSISPLSRADGAGSYMGSRTPDAIINSGHSQQTPPPYSGPANNPLQLLTPADQPTLFSPSGPSQKHPGLPRLNYHLYSPPLFDLSPDGTSIKSTAPYLSSTASALISVLRAQATVPPKPQVHITGRRGGPHHRPDFALKLNLMHLLVPDDPSKRMEYIRCAESGEPALRGGVKPSLEPDLEGLEAWARRFVEDDAQVKEFVLERVVLNLDKEWLEGQIRGLVAGMGYKGVVSVTFPVTHAKVVVQNPDKVNKFFTGLTALFAGRRSYEVVKAVWPFANCRRDEGAGRMCVVQSEEQWWKEWAQPISFAIASRRNGWVTSEDKLEAIMEGKGKGLASIDWGDGDVYW</sequence>
<dbReference type="Proteomes" id="UP001140453">
    <property type="component" value="Unassembled WGS sequence"/>
</dbReference>
<organism evidence="2 3">
    <name type="scientific">Gnomoniopsis smithogilvyi</name>
    <dbReference type="NCBI Taxonomy" id="1191159"/>
    <lineage>
        <taxon>Eukaryota</taxon>
        <taxon>Fungi</taxon>
        <taxon>Dikarya</taxon>
        <taxon>Ascomycota</taxon>
        <taxon>Pezizomycotina</taxon>
        <taxon>Sordariomycetes</taxon>
        <taxon>Sordariomycetidae</taxon>
        <taxon>Diaporthales</taxon>
        <taxon>Gnomoniaceae</taxon>
        <taxon>Gnomoniopsis</taxon>
    </lineage>
</organism>
<feature type="region of interest" description="Disordered" evidence="1">
    <location>
        <begin position="1"/>
        <end position="117"/>
    </location>
</feature>
<reference evidence="2" key="1">
    <citation type="submission" date="2022-10" db="EMBL/GenBank/DDBJ databases">
        <title>Tapping the CABI collections for fungal endophytes: first genome assemblies for Collariella, Neodidymelliopsis, Ascochyta clinopodiicola, Didymella pomorum, Didymosphaeria variabile, Neocosmospora piperis and Neocucurbitaria cava.</title>
        <authorList>
            <person name="Hill R."/>
        </authorList>
    </citation>
    <scope>NUCLEOTIDE SEQUENCE</scope>
    <source>
        <strain evidence="2">IMI 355082</strain>
    </source>
</reference>
<comment type="caution">
    <text evidence="2">The sequence shown here is derived from an EMBL/GenBank/DDBJ whole genome shotgun (WGS) entry which is preliminary data.</text>
</comment>
<evidence type="ECO:0000256" key="1">
    <source>
        <dbReference type="SAM" id="MobiDB-lite"/>
    </source>
</evidence>
<evidence type="ECO:0000313" key="3">
    <source>
        <dbReference type="Proteomes" id="UP001140453"/>
    </source>
</evidence>
<feature type="compositionally biased region" description="Low complexity" evidence="1">
    <location>
        <begin position="40"/>
        <end position="52"/>
    </location>
</feature>
<dbReference type="OrthoDB" id="203796at2759"/>
<proteinExistence type="predicted"/>
<name>A0A9W8YPZ3_9PEZI</name>
<accession>A0A9W8YPZ3</accession>
<evidence type="ECO:0000313" key="2">
    <source>
        <dbReference type="EMBL" id="KAJ4389918.1"/>
    </source>
</evidence>
<feature type="compositionally biased region" description="Low complexity" evidence="1">
    <location>
        <begin position="20"/>
        <end position="29"/>
    </location>
</feature>
<dbReference type="PANTHER" id="PTHR37848:SF1">
    <property type="entry name" value="SUN DOMAIN-CONTAINING PROTEIN"/>
    <property type="match status" value="1"/>
</dbReference>
<feature type="compositionally biased region" description="Basic and acidic residues" evidence="1">
    <location>
        <begin position="1"/>
        <end position="18"/>
    </location>
</feature>
<dbReference type="AlphaFoldDB" id="A0A9W8YPZ3"/>
<protein>
    <submittedName>
        <fullName evidence="2">Uncharacterized protein</fullName>
    </submittedName>
</protein>
<keyword evidence="3" id="KW-1185">Reference proteome</keyword>
<dbReference type="PANTHER" id="PTHR37848">
    <property type="entry name" value="EXPRESSED PROTEIN"/>
    <property type="match status" value="1"/>
</dbReference>
<gene>
    <name evidence="2" type="ORF">N0V93_007390</name>
</gene>